<evidence type="ECO:0000313" key="4">
    <source>
        <dbReference type="Proteomes" id="UP001221142"/>
    </source>
</evidence>
<protein>
    <submittedName>
        <fullName evidence="3">2',3'-cyclic-nucleotide 3'-phosphodiesterase</fullName>
    </submittedName>
</protein>
<gene>
    <name evidence="3" type="ORF">FB45DRAFT_518124</name>
</gene>
<dbReference type="InterPro" id="IPR009097">
    <property type="entry name" value="Cyclic_Pdiesterase"/>
</dbReference>
<name>A0AAD7BX07_9AGAR</name>
<evidence type="ECO:0000313" key="3">
    <source>
        <dbReference type="EMBL" id="KAJ7632906.1"/>
    </source>
</evidence>
<sequence>MTVLSGLALWLVPSDADTAKLKTIMDIHPSLRFQPHITVASLPPDIPHDLEHTLSSISQEFRVSFDTVEIGDHFFRSVYIAVHPSDEMLALHRAVHTKLGIINPRTPKYPHMSLCYISDEDAPERTKYLQQLQSSGRIRQDGTSVSLNSREGDGSEDVWVSGFQAAELWLVDCTGPVDSWTPKSKIAF</sequence>
<comment type="caution">
    <text evidence="3">The sequence shown here is derived from an EMBL/GenBank/DDBJ whole genome shotgun (WGS) entry which is preliminary data.</text>
</comment>
<proteinExistence type="predicted"/>
<keyword evidence="2" id="KW-0732">Signal</keyword>
<feature type="region of interest" description="Disordered" evidence="1">
    <location>
        <begin position="132"/>
        <end position="153"/>
    </location>
</feature>
<dbReference type="AlphaFoldDB" id="A0AAD7BX07"/>
<organism evidence="3 4">
    <name type="scientific">Roridomyces roridus</name>
    <dbReference type="NCBI Taxonomy" id="1738132"/>
    <lineage>
        <taxon>Eukaryota</taxon>
        <taxon>Fungi</taxon>
        <taxon>Dikarya</taxon>
        <taxon>Basidiomycota</taxon>
        <taxon>Agaricomycotina</taxon>
        <taxon>Agaricomycetes</taxon>
        <taxon>Agaricomycetidae</taxon>
        <taxon>Agaricales</taxon>
        <taxon>Marasmiineae</taxon>
        <taxon>Mycenaceae</taxon>
        <taxon>Roridomyces</taxon>
    </lineage>
</organism>
<dbReference type="InterPro" id="IPR012386">
    <property type="entry name" value="Cyclic-nucl_3Pdiesterase"/>
</dbReference>
<dbReference type="Proteomes" id="UP001221142">
    <property type="component" value="Unassembled WGS sequence"/>
</dbReference>
<dbReference type="Pfam" id="PF07823">
    <property type="entry name" value="CPDase"/>
    <property type="match status" value="1"/>
</dbReference>
<feature type="signal peptide" evidence="2">
    <location>
        <begin position="1"/>
        <end position="16"/>
    </location>
</feature>
<feature type="chain" id="PRO_5041981372" evidence="2">
    <location>
        <begin position="17"/>
        <end position="188"/>
    </location>
</feature>
<dbReference type="GO" id="GO:0004113">
    <property type="term" value="F:2',3'-cyclic-nucleotide 3'-phosphodiesterase activity"/>
    <property type="evidence" value="ECO:0007669"/>
    <property type="project" value="TreeGrafter"/>
</dbReference>
<dbReference type="PANTHER" id="PTHR28141:SF1">
    <property type="entry name" value="2',3'-CYCLIC-NUCLEOTIDE 3'-PHOSPHODIESTERASE"/>
    <property type="match status" value="1"/>
</dbReference>
<dbReference type="PANTHER" id="PTHR28141">
    <property type="entry name" value="2',3'-CYCLIC-NUCLEOTIDE 3'-PHOSPHODIESTERASE"/>
    <property type="match status" value="1"/>
</dbReference>
<dbReference type="EMBL" id="JARKIF010000008">
    <property type="protein sequence ID" value="KAJ7632906.1"/>
    <property type="molecule type" value="Genomic_DNA"/>
</dbReference>
<accession>A0AAD7BX07</accession>
<evidence type="ECO:0000256" key="2">
    <source>
        <dbReference type="SAM" id="SignalP"/>
    </source>
</evidence>
<evidence type="ECO:0000256" key="1">
    <source>
        <dbReference type="SAM" id="MobiDB-lite"/>
    </source>
</evidence>
<dbReference type="Gene3D" id="3.90.1140.10">
    <property type="entry name" value="Cyclic phosphodiesterase"/>
    <property type="match status" value="1"/>
</dbReference>
<dbReference type="GO" id="GO:0009187">
    <property type="term" value="P:cyclic nucleotide metabolic process"/>
    <property type="evidence" value="ECO:0007669"/>
    <property type="project" value="TreeGrafter"/>
</dbReference>
<keyword evidence="4" id="KW-1185">Reference proteome</keyword>
<dbReference type="SUPFAM" id="SSF55144">
    <property type="entry name" value="LigT-like"/>
    <property type="match status" value="1"/>
</dbReference>
<reference evidence="3" key="1">
    <citation type="submission" date="2023-03" db="EMBL/GenBank/DDBJ databases">
        <title>Massive genome expansion in bonnet fungi (Mycena s.s.) driven by repeated elements and novel gene families across ecological guilds.</title>
        <authorList>
            <consortium name="Lawrence Berkeley National Laboratory"/>
            <person name="Harder C.B."/>
            <person name="Miyauchi S."/>
            <person name="Viragh M."/>
            <person name="Kuo A."/>
            <person name="Thoen E."/>
            <person name="Andreopoulos B."/>
            <person name="Lu D."/>
            <person name="Skrede I."/>
            <person name="Drula E."/>
            <person name="Henrissat B."/>
            <person name="Morin E."/>
            <person name="Kohler A."/>
            <person name="Barry K."/>
            <person name="LaButti K."/>
            <person name="Morin E."/>
            <person name="Salamov A."/>
            <person name="Lipzen A."/>
            <person name="Mereny Z."/>
            <person name="Hegedus B."/>
            <person name="Baldrian P."/>
            <person name="Stursova M."/>
            <person name="Weitz H."/>
            <person name="Taylor A."/>
            <person name="Grigoriev I.V."/>
            <person name="Nagy L.G."/>
            <person name="Martin F."/>
            <person name="Kauserud H."/>
        </authorList>
    </citation>
    <scope>NUCLEOTIDE SEQUENCE</scope>
    <source>
        <strain evidence="3">9284</strain>
    </source>
</reference>
<feature type="compositionally biased region" description="Polar residues" evidence="1">
    <location>
        <begin position="132"/>
        <end position="149"/>
    </location>
</feature>